<dbReference type="SUPFAM" id="SSF56112">
    <property type="entry name" value="Protein kinase-like (PK-like)"/>
    <property type="match status" value="1"/>
</dbReference>
<dbReference type="PROSITE" id="PS50011">
    <property type="entry name" value="PROTEIN_KINASE_DOM"/>
    <property type="match status" value="1"/>
</dbReference>
<dbReference type="CDD" id="cd00180">
    <property type="entry name" value="PKc"/>
    <property type="match status" value="1"/>
</dbReference>
<evidence type="ECO:0000259" key="6">
    <source>
        <dbReference type="PROSITE" id="PS50011"/>
    </source>
</evidence>
<feature type="region of interest" description="Disordered" evidence="5">
    <location>
        <begin position="273"/>
        <end position="307"/>
    </location>
</feature>
<proteinExistence type="inferred from homology"/>
<comment type="caution">
    <text evidence="7">The sequence shown here is derived from an EMBL/GenBank/DDBJ whole genome shotgun (WGS) entry which is preliminary data.</text>
</comment>
<dbReference type="OrthoDB" id="412517at2759"/>
<keyword evidence="7" id="KW-0418">Kinase</keyword>
<dbReference type="InterPro" id="IPR011009">
    <property type="entry name" value="Kinase-like_dom_sf"/>
</dbReference>
<feature type="domain" description="Protein kinase" evidence="6">
    <location>
        <begin position="31"/>
        <end position="346"/>
    </location>
</feature>
<evidence type="ECO:0000313" key="8">
    <source>
        <dbReference type="Proteomes" id="UP000707451"/>
    </source>
</evidence>
<name>A0A9P8BRG8_9FUNG</name>
<protein>
    <submittedName>
        <fullName evidence="7">Serine/threonine-protein kinase plk1</fullName>
    </submittedName>
</protein>
<dbReference type="PROSITE" id="PS00107">
    <property type="entry name" value="PROTEIN_KINASE_ATP"/>
    <property type="match status" value="1"/>
</dbReference>
<gene>
    <name evidence="7" type="primary">PLK1_1</name>
    <name evidence="7" type="ORF">KI688_002566</name>
</gene>
<reference evidence="7" key="1">
    <citation type="submission" date="2021-06" db="EMBL/GenBank/DDBJ databases">
        <title>Genome Sequence of Mortierella hyaline Strain SCG-10, a Cold-Adapted, Nitrate-Reducing Fungus Isolated from Soil in Minnesota, USA.</title>
        <authorList>
            <person name="Aldossari N."/>
        </authorList>
    </citation>
    <scope>NUCLEOTIDE SEQUENCE</scope>
    <source>
        <strain evidence="7">SCG-10</strain>
    </source>
</reference>
<feature type="binding site" evidence="4">
    <location>
        <position position="58"/>
    </location>
    <ligand>
        <name>ATP</name>
        <dbReference type="ChEBI" id="CHEBI:30616"/>
    </ligand>
</feature>
<dbReference type="GO" id="GO:0004672">
    <property type="term" value="F:protein kinase activity"/>
    <property type="evidence" value="ECO:0007669"/>
    <property type="project" value="InterPro"/>
</dbReference>
<dbReference type="Gene3D" id="1.10.510.10">
    <property type="entry name" value="Transferase(Phosphotransferase) domain 1"/>
    <property type="match status" value="1"/>
</dbReference>
<dbReference type="Proteomes" id="UP000707451">
    <property type="component" value="Unassembled WGS sequence"/>
</dbReference>
<evidence type="ECO:0000256" key="5">
    <source>
        <dbReference type="SAM" id="MobiDB-lite"/>
    </source>
</evidence>
<dbReference type="InterPro" id="IPR000719">
    <property type="entry name" value="Prot_kinase_dom"/>
</dbReference>
<evidence type="ECO:0000256" key="2">
    <source>
        <dbReference type="ARBA" id="ARBA00022741"/>
    </source>
</evidence>
<evidence type="ECO:0000313" key="7">
    <source>
        <dbReference type="EMBL" id="KAG9065243.1"/>
    </source>
</evidence>
<dbReference type="PANTHER" id="PTHR45832:SF22">
    <property type="entry name" value="SERINE_THREONINE-PROTEIN KINASE SAMKA-RELATED"/>
    <property type="match status" value="1"/>
</dbReference>
<feature type="compositionally biased region" description="Basic and acidic residues" evidence="5">
    <location>
        <begin position="283"/>
        <end position="307"/>
    </location>
</feature>
<keyword evidence="2 4" id="KW-0547">Nucleotide-binding</keyword>
<dbReference type="InterPro" id="IPR051931">
    <property type="entry name" value="PAK3-like"/>
</dbReference>
<dbReference type="SMART" id="SM00220">
    <property type="entry name" value="S_TKc"/>
    <property type="match status" value="1"/>
</dbReference>
<evidence type="ECO:0000256" key="3">
    <source>
        <dbReference type="ARBA" id="ARBA00022840"/>
    </source>
</evidence>
<dbReference type="GO" id="GO:0005524">
    <property type="term" value="F:ATP binding"/>
    <property type="evidence" value="ECO:0007669"/>
    <property type="project" value="UniProtKB-UniRule"/>
</dbReference>
<dbReference type="InterPro" id="IPR017441">
    <property type="entry name" value="Protein_kinase_ATP_BS"/>
</dbReference>
<keyword evidence="8" id="KW-1185">Reference proteome</keyword>
<accession>A0A9P8BRG8</accession>
<dbReference type="PANTHER" id="PTHR45832">
    <property type="entry name" value="SERINE/THREONINE-PROTEIN KINASE SAMKA-RELATED-RELATED"/>
    <property type="match status" value="1"/>
</dbReference>
<keyword evidence="3 4" id="KW-0067">ATP-binding</keyword>
<comment type="similarity">
    <text evidence="1">Belongs to the protein kinase superfamily. STE Ser/Thr protein kinase family. STE20 subfamily.</text>
</comment>
<sequence length="346" mass="38306">MTKQEDHETYLRVAFEEGQELPPIQIGKRVYQCSDKLGSGGHGIVFRADSGNKQFAMKICLCDPDEPWQRQIYKDEVDILKSLDHPNVVQYIDDLQSENMTIIVMEECQGGSLETLLEDAWKSHHSTKLSEEQAAPLMAGVVQVLHYLHTIGLVRQDIKLGNILIDDNGNAKVADFGNAYYGQNGRKFNDKVKTAYHAPEMANTDALSPAIDAYAFGATLYRLLVGIARATFLNLLRTSGEEDDDYGNDTDNVDDDDAEVKVAQDVQAENVQAEDVKGAQANEGDKGKEAQETAKDDHDTTNANIAEEKIKDKDKKCLCIAHISSDTDNYNASELVNQAPLPDAIR</sequence>
<evidence type="ECO:0000256" key="1">
    <source>
        <dbReference type="ARBA" id="ARBA00008874"/>
    </source>
</evidence>
<evidence type="ECO:0000256" key="4">
    <source>
        <dbReference type="PROSITE-ProRule" id="PRU10141"/>
    </source>
</evidence>
<dbReference type="AlphaFoldDB" id="A0A9P8BRG8"/>
<keyword evidence="7" id="KW-0808">Transferase</keyword>
<organism evidence="7 8">
    <name type="scientific">Linnemannia hyalina</name>
    <dbReference type="NCBI Taxonomy" id="64524"/>
    <lineage>
        <taxon>Eukaryota</taxon>
        <taxon>Fungi</taxon>
        <taxon>Fungi incertae sedis</taxon>
        <taxon>Mucoromycota</taxon>
        <taxon>Mortierellomycotina</taxon>
        <taxon>Mortierellomycetes</taxon>
        <taxon>Mortierellales</taxon>
        <taxon>Mortierellaceae</taxon>
        <taxon>Linnemannia</taxon>
    </lineage>
</organism>
<dbReference type="Pfam" id="PF00069">
    <property type="entry name" value="Pkinase"/>
    <property type="match status" value="1"/>
</dbReference>
<dbReference type="EMBL" id="JAHRHY010000012">
    <property type="protein sequence ID" value="KAG9065243.1"/>
    <property type="molecule type" value="Genomic_DNA"/>
</dbReference>